<evidence type="ECO:0000256" key="2">
    <source>
        <dbReference type="ARBA" id="ARBA00005581"/>
    </source>
</evidence>
<dbReference type="InterPro" id="IPR010264">
    <property type="entry name" value="Self-incomp_S1"/>
</dbReference>
<feature type="signal peptide" evidence="6">
    <location>
        <begin position="1"/>
        <end position="28"/>
    </location>
</feature>
<protein>
    <submittedName>
        <fullName evidence="7">Uncharacterized protein</fullName>
    </submittedName>
</protein>
<gene>
    <name evidence="7" type="ORF">Goklo_013411</name>
</gene>
<dbReference type="GO" id="GO:0005576">
    <property type="term" value="C:extracellular region"/>
    <property type="evidence" value="ECO:0007669"/>
    <property type="project" value="UniProtKB-SubCell"/>
</dbReference>
<proteinExistence type="inferred from homology"/>
<comment type="subcellular location">
    <subcellularLocation>
        <location evidence="1">Secreted</location>
    </subcellularLocation>
</comment>
<dbReference type="GO" id="GO:0060320">
    <property type="term" value="P:rejection of self pollen"/>
    <property type="evidence" value="ECO:0007669"/>
    <property type="project" value="UniProtKB-KW"/>
</dbReference>
<reference evidence="7 8" key="1">
    <citation type="journal article" date="2019" name="Genome Biol. Evol.">
        <title>Insights into the evolution of the New World diploid cottons (Gossypium, subgenus Houzingenia) based on genome sequencing.</title>
        <authorList>
            <person name="Grover C.E."/>
            <person name="Arick M.A. 2nd"/>
            <person name="Thrash A."/>
            <person name="Conover J.L."/>
            <person name="Sanders W.S."/>
            <person name="Peterson D.G."/>
            <person name="Frelichowski J.E."/>
            <person name="Scheffler J.A."/>
            <person name="Scheffler B.E."/>
            <person name="Wendel J.F."/>
        </authorList>
    </citation>
    <scope>NUCLEOTIDE SEQUENCE [LARGE SCALE GENOMIC DNA]</scope>
    <source>
        <strain evidence="7">57</strain>
        <tissue evidence="7">Leaf</tissue>
    </source>
</reference>
<sequence>MNPAQNVVTKKMILVMALCLTQSLITHSILNKCHVHVINGFSDGEILEAHCRSKDDDLGSATSPPTASSIGHFALISSDGPSSAATCGGSTAKSTLMSYGSTTSSSPTSAAGITAGGDRKMMKSICLAIIIINFV</sequence>
<name>A0A7J8U470_9ROSI</name>
<dbReference type="OrthoDB" id="1727555at2759"/>
<dbReference type="AlphaFoldDB" id="A0A7J8U470"/>
<organism evidence="7 8">
    <name type="scientific">Gossypium klotzschianum</name>
    <dbReference type="NCBI Taxonomy" id="34286"/>
    <lineage>
        <taxon>Eukaryota</taxon>
        <taxon>Viridiplantae</taxon>
        <taxon>Streptophyta</taxon>
        <taxon>Embryophyta</taxon>
        <taxon>Tracheophyta</taxon>
        <taxon>Spermatophyta</taxon>
        <taxon>Magnoliopsida</taxon>
        <taxon>eudicotyledons</taxon>
        <taxon>Gunneridae</taxon>
        <taxon>Pentapetalae</taxon>
        <taxon>rosids</taxon>
        <taxon>malvids</taxon>
        <taxon>Malvales</taxon>
        <taxon>Malvaceae</taxon>
        <taxon>Malvoideae</taxon>
        <taxon>Gossypium</taxon>
    </lineage>
</organism>
<evidence type="ECO:0000256" key="6">
    <source>
        <dbReference type="SAM" id="SignalP"/>
    </source>
</evidence>
<evidence type="ECO:0000256" key="3">
    <source>
        <dbReference type="ARBA" id="ARBA00022471"/>
    </source>
</evidence>
<evidence type="ECO:0000313" key="7">
    <source>
        <dbReference type="EMBL" id="MBA0645292.1"/>
    </source>
</evidence>
<comment type="caution">
    <text evidence="7">The sequence shown here is derived from an EMBL/GenBank/DDBJ whole genome shotgun (WGS) entry which is preliminary data.</text>
</comment>
<dbReference type="EMBL" id="JABFAB010000004">
    <property type="protein sequence ID" value="MBA0645292.1"/>
    <property type="molecule type" value="Genomic_DNA"/>
</dbReference>
<keyword evidence="3" id="KW-0713">Self-incompatibility</keyword>
<accession>A0A7J8U470</accession>
<keyword evidence="4" id="KW-0964">Secreted</keyword>
<feature type="chain" id="PRO_5029591389" evidence="6">
    <location>
        <begin position="29"/>
        <end position="135"/>
    </location>
</feature>
<evidence type="ECO:0000256" key="1">
    <source>
        <dbReference type="ARBA" id="ARBA00004613"/>
    </source>
</evidence>
<dbReference type="Proteomes" id="UP000593573">
    <property type="component" value="Unassembled WGS sequence"/>
</dbReference>
<keyword evidence="8" id="KW-1185">Reference proteome</keyword>
<evidence type="ECO:0000313" key="8">
    <source>
        <dbReference type="Proteomes" id="UP000593573"/>
    </source>
</evidence>
<evidence type="ECO:0000256" key="4">
    <source>
        <dbReference type="ARBA" id="ARBA00022525"/>
    </source>
</evidence>
<keyword evidence="5 6" id="KW-0732">Signal</keyword>
<comment type="similarity">
    <text evidence="2">Belongs to the plant self-incompatibility (S1) protein family.</text>
</comment>
<dbReference type="Pfam" id="PF05938">
    <property type="entry name" value="Self-incomp_S1"/>
    <property type="match status" value="1"/>
</dbReference>
<evidence type="ECO:0000256" key="5">
    <source>
        <dbReference type="ARBA" id="ARBA00022729"/>
    </source>
</evidence>